<keyword evidence="8" id="KW-1185">Reference proteome</keyword>
<dbReference type="GO" id="GO:0008234">
    <property type="term" value="F:cysteine-type peptidase activity"/>
    <property type="evidence" value="ECO:0007669"/>
    <property type="project" value="UniProtKB-KW"/>
</dbReference>
<organism evidence="7 8">
    <name type="scientific">Urinicoccus massiliensis</name>
    <dbReference type="NCBI Taxonomy" id="1723382"/>
    <lineage>
        <taxon>Bacteria</taxon>
        <taxon>Bacillati</taxon>
        <taxon>Bacillota</taxon>
        <taxon>Tissierellia</taxon>
        <taxon>Tissierellales</taxon>
        <taxon>Peptoniphilaceae</taxon>
        <taxon>Urinicoccus</taxon>
    </lineage>
</organism>
<gene>
    <name evidence="7" type="ORF">NCTC13150_00320</name>
</gene>
<dbReference type="InterPro" id="IPR036764">
    <property type="entry name" value="Peptidase_Prp_sf"/>
</dbReference>
<keyword evidence="3" id="KW-0378">Hydrolase</keyword>
<keyword evidence="4" id="KW-0788">Thiol protease</keyword>
<evidence type="ECO:0000256" key="3">
    <source>
        <dbReference type="ARBA" id="ARBA00022801"/>
    </source>
</evidence>
<accession>A0A8H2MDQ1</accession>
<dbReference type="AlphaFoldDB" id="A0A8H2MDQ1"/>
<dbReference type="GO" id="GO:0006508">
    <property type="term" value="P:proteolysis"/>
    <property type="evidence" value="ECO:0007669"/>
    <property type="project" value="UniProtKB-KW"/>
</dbReference>
<dbReference type="PANTHER" id="PTHR39178:SF1">
    <property type="entry name" value="RIBOSOMAL-PROCESSING CYSTEINE PROTEASE PRP"/>
    <property type="match status" value="1"/>
</dbReference>
<dbReference type="Pfam" id="PF04327">
    <property type="entry name" value="Peptidase_Prp"/>
    <property type="match status" value="1"/>
</dbReference>
<dbReference type="Gene3D" id="3.30.70.1490">
    <property type="entry name" value="Cysteine protease Prp"/>
    <property type="match status" value="1"/>
</dbReference>
<dbReference type="EMBL" id="CAACYI010000001">
    <property type="protein sequence ID" value="VFB15815.1"/>
    <property type="molecule type" value="Genomic_DNA"/>
</dbReference>
<evidence type="ECO:0000256" key="5">
    <source>
        <dbReference type="ARBA" id="ARBA00044503"/>
    </source>
</evidence>
<dbReference type="GO" id="GO:0042254">
    <property type="term" value="P:ribosome biogenesis"/>
    <property type="evidence" value="ECO:0007669"/>
    <property type="project" value="UniProtKB-KW"/>
</dbReference>
<keyword evidence="1" id="KW-0690">Ribosome biogenesis</keyword>
<evidence type="ECO:0000256" key="4">
    <source>
        <dbReference type="ARBA" id="ARBA00022807"/>
    </source>
</evidence>
<evidence type="ECO:0000256" key="6">
    <source>
        <dbReference type="ARBA" id="ARBA00044538"/>
    </source>
</evidence>
<evidence type="ECO:0000313" key="8">
    <source>
        <dbReference type="Proteomes" id="UP000377798"/>
    </source>
</evidence>
<reference evidence="7 8" key="1">
    <citation type="submission" date="2019-02" db="EMBL/GenBank/DDBJ databases">
        <authorList>
            <consortium name="Pathogen Informatics"/>
        </authorList>
    </citation>
    <scope>NUCLEOTIDE SEQUENCE [LARGE SCALE GENOMIC DNA]</scope>
    <source>
        <strain evidence="7 8">3012STDY7089603</strain>
    </source>
</reference>
<proteinExistence type="inferred from homology"/>
<comment type="caution">
    <text evidence="7">The sequence shown here is derived from an EMBL/GenBank/DDBJ whole genome shotgun (WGS) entry which is preliminary data.</text>
</comment>
<protein>
    <recommendedName>
        <fullName evidence="6">Ribosomal processing cysteine protease Prp</fullName>
    </recommendedName>
</protein>
<dbReference type="CDD" id="cd16332">
    <property type="entry name" value="Prp-like"/>
    <property type="match status" value="1"/>
</dbReference>
<sequence length="111" mass="12112">MIQIDVYDVEGILTGFKAKGHAGNNQGEYDLVCAAVSILTQTCVESLHQVAGLAEKDIPYQMEDGFLSVKIDPATAEDKTIQIIFQTMVCGLEMIEKTARPYLKITGGKKC</sequence>
<keyword evidence="2" id="KW-0645">Protease</keyword>
<dbReference type="RefSeq" id="WP_052099080.1">
    <property type="nucleotide sequence ID" value="NZ_CAACYI010000001.1"/>
</dbReference>
<dbReference type="Proteomes" id="UP000377798">
    <property type="component" value="Unassembled WGS sequence"/>
</dbReference>
<dbReference type="InterPro" id="IPR007422">
    <property type="entry name" value="Peptidase_Prp"/>
</dbReference>
<comment type="similarity">
    <text evidence="5">Belongs to the Prp family.</text>
</comment>
<keyword evidence="7" id="KW-0687">Ribonucleoprotein</keyword>
<name>A0A8H2MDQ1_9FIRM</name>
<dbReference type="PANTHER" id="PTHR39178">
    <property type="entry name" value="HYPOTHETICAL RIBOSOME-ASSOCIATED PROTEIN"/>
    <property type="match status" value="1"/>
</dbReference>
<dbReference type="GO" id="GO:0005840">
    <property type="term" value="C:ribosome"/>
    <property type="evidence" value="ECO:0007669"/>
    <property type="project" value="UniProtKB-KW"/>
</dbReference>
<keyword evidence="7" id="KW-0689">Ribosomal protein</keyword>
<evidence type="ECO:0000256" key="2">
    <source>
        <dbReference type="ARBA" id="ARBA00022670"/>
    </source>
</evidence>
<dbReference type="SUPFAM" id="SSF118010">
    <property type="entry name" value="TM1457-like"/>
    <property type="match status" value="1"/>
</dbReference>
<evidence type="ECO:0000313" key="7">
    <source>
        <dbReference type="EMBL" id="VFB15815.1"/>
    </source>
</evidence>
<evidence type="ECO:0000256" key="1">
    <source>
        <dbReference type="ARBA" id="ARBA00022517"/>
    </source>
</evidence>